<dbReference type="InterPro" id="IPR005648">
    <property type="entry name" value="FlgD"/>
</dbReference>
<evidence type="ECO:0000313" key="9">
    <source>
        <dbReference type="Proteomes" id="UP000279470"/>
    </source>
</evidence>
<evidence type="ECO:0000256" key="6">
    <source>
        <dbReference type="SAM" id="MobiDB-lite"/>
    </source>
</evidence>
<dbReference type="GO" id="GO:0044781">
    <property type="term" value="P:bacterial-type flagellum organization"/>
    <property type="evidence" value="ECO:0007669"/>
    <property type="project" value="UniProtKB-UniRule"/>
</dbReference>
<proteinExistence type="inferred from homology"/>
<dbReference type="Gene3D" id="2.60.40.4070">
    <property type="match status" value="1"/>
</dbReference>
<evidence type="ECO:0000256" key="1">
    <source>
        <dbReference type="ARBA" id="ARBA00010577"/>
    </source>
</evidence>
<evidence type="ECO:0000256" key="5">
    <source>
        <dbReference type="RuleBase" id="RU362076"/>
    </source>
</evidence>
<evidence type="ECO:0000256" key="4">
    <source>
        <dbReference type="ARBA" id="ARBA00024746"/>
    </source>
</evidence>
<keyword evidence="3 5" id="KW-1005">Bacterial flagellum biogenesis</keyword>
<dbReference type="RefSeq" id="WP_126044333.1">
    <property type="nucleotide sequence ID" value="NZ_RXFM01000010.1"/>
</dbReference>
<keyword evidence="9" id="KW-1185">Reference proteome</keyword>
<dbReference type="AlphaFoldDB" id="A0A3R9ZBR4"/>
<evidence type="ECO:0000256" key="3">
    <source>
        <dbReference type="ARBA" id="ARBA00022795"/>
    </source>
</evidence>
<feature type="region of interest" description="Disordered" evidence="6">
    <location>
        <begin position="1"/>
        <end position="25"/>
    </location>
</feature>
<comment type="similarity">
    <text evidence="1 5">Belongs to the FlgD family.</text>
</comment>
<feature type="domain" description="FlgD/Vpr Ig-like" evidence="7">
    <location>
        <begin position="117"/>
        <end position="192"/>
    </location>
</feature>
<gene>
    <name evidence="8" type="ORF">EIC27_01170</name>
</gene>
<sequence>MAGTTSISGDLSKTNLPNKVQKEREDLEKEKKNFLTFFIESLKGQDPTSPMDHSQLTNTILSFQNTSNLMDIKGILHTNLDKSDDTKLSEASSHLGQDVIIKGNDLELVASFSENGQEGVRAKIMYKLEEKADSVMVLIKDEHGNIISELQSSKMDKGKNIFEWNGEIIKNGLGQGKIAKPGKYTYEVQAVDSNNEPIKVTTFSSTVNTIDQISFDDSNNVLFGIGNKSVTQGQIYGYKSKKQDQFSGYGINKEIFKAKLFETTL</sequence>
<comment type="caution">
    <text evidence="8">The sequence shown here is derived from an EMBL/GenBank/DDBJ whole genome shotgun (WGS) entry which is preliminary data.</text>
</comment>
<evidence type="ECO:0000259" key="7">
    <source>
        <dbReference type="Pfam" id="PF13860"/>
    </source>
</evidence>
<organism evidence="8 9">
    <name type="scientific">Candidatus Aquarickettsia rohweri</name>
    <dbReference type="NCBI Taxonomy" id="2602574"/>
    <lineage>
        <taxon>Bacteria</taxon>
        <taxon>Pseudomonadati</taxon>
        <taxon>Pseudomonadota</taxon>
        <taxon>Alphaproteobacteria</taxon>
        <taxon>Rickettsiales</taxon>
        <taxon>Candidatus Midichloriaceae</taxon>
        <taxon>Candidatus Aquarickettsia</taxon>
    </lineage>
</organism>
<protein>
    <recommendedName>
        <fullName evidence="2 5">Basal-body rod modification protein FlgD</fullName>
    </recommendedName>
</protein>
<name>A0A3R9ZBR4_9RICK</name>
<reference evidence="9" key="1">
    <citation type="submission" date="2018-11" db="EMBL/GenBank/DDBJ databases">
        <title>Phylogenetic, genomic, and biogeographic characterization of a novel and ubiquitous marine invertebrate-associated Rickettsiales parasite, Candidatus Marinoinvertebrata rohwerii, gen. nov., sp. nov.</title>
        <authorList>
            <person name="Klinges J.G."/>
            <person name="Rosales S.M."/>
            <person name="Mcminds R."/>
            <person name="Shaver E.C."/>
            <person name="Shantz A."/>
            <person name="Peters E.C."/>
            <person name="Burkepile D.E."/>
            <person name="Silliman B.R."/>
            <person name="Vega Thurber R.L."/>
        </authorList>
    </citation>
    <scope>NUCLEOTIDE SEQUENCE [LARGE SCALE GENOMIC DNA]</scope>
    <source>
        <strain evidence="9">a_cerv_44</strain>
    </source>
</reference>
<dbReference type="InterPro" id="IPR025965">
    <property type="entry name" value="FlgD/Vpr_Ig-like"/>
</dbReference>
<evidence type="ECO:0000256" key="2">
    <source>
        <dbReference type="ARBA" id="ARBA00016013"/>
    </source>
</evidence>
<accession>A0A3R9ZBR4</accession>
<dbReference type="Gene3D" id="2.30.30.910">
    <property type="match status" value="1"/>
</dbReference>
<dbReference type="Pfam" id="PF03963">
    <property type="entry name" value="FlgD"/>
    <property type="match status" value="1"/>
</dbReference>
<dbReference type="Pfam" id="PF13860">
    <property type="entry name" value="FlgD_ig"/>
    <property type="match status" value="1"/>
</dbReference>
<comment type="function">
    <text evidence="4 5">Required for flagellar hook formation. May act as a scaffolding protein.</text>
</comment>
<feature type="compositionally biased region" description="Polar residues" evidence="6">
    <location>
        <begin position="1"/>
        <end position="18"/>
    </location>
</feature>
<evidence type="ECO:0000313" key="8">
    <source>
        <dbReference type="EMBL" id="RST70935.1"/>
    </source>
</evidence>
<dbReference type="Proteomes" id="UP000279470">
    <property type="component" value="Unassembled WGS sequence"/>
</dbReference>
<dbReference type="EMBL" id="RXFM01000010">
    <property type="protein sequence ID" value="RST70935.1"/>
    <property type="molecule type" value="Genomic_DNA"/>
</dbReference>
<dbReference type="OrthoDB" id="9785233at2"/>